<dbReference type="RefSeq" id="WP_090393708.1">
    <property type="nucleotide sequence ID" value="NZ_FMZO01000043.1"/>
</dbReference>
<evidence type="ECO:0000313" key="1">
    <source>
        <dbReference type="EMBL" id="SDE35780.1"/>
    </source>
</evidence>
<gene>
    <name evidence="1" type="ORF">SAMN04487894_1434</name>
</gene>
<protein>
    <submittedName>
        <fullName evidence="1">Uncharacterized protein</fullName>
    </submittedName>
</protein>
<dbReference type="STRING" id="1285928.SAMN04487894_1434"/>
<sequence>MNNTKWLVSLFVFPLVIGFSACKDKRHDRSRDYRLDHYAFFLVSVVRDREFYLELLRKVLQEKKKTILNPLRADTLKGDLQHIAAYDTLFFRSEELLYEPVKKISSGAVADNGPPDNFTRGETAWLNEQIGSLVTVFRQINQVYRRFDQYYTKTGYKADKGAQGLERIDSIRMLDDKSGVIIDSIILRSDRIFKDIYQVPEKKNAFAPAAVLMEQSIKASDNYILLLEQLLPGKQRYNTTTGKELKRAKDSIDDQINQLVHLGLSGTERSIWADVLVLNFREQLFSFRNYYEVRLNPGSSRGGVQQADLDFLKDVEQRMRRFYGIFLKL</sequence>
<evidence type="ECO:0000313" key="2">
    <source>
        <dbReference type="Proteomes" id="UP000198757"/>
    </source>
</evidence>
<name>A0A1G7CAN9_NIADE</name>
<reference evidence="2" key="1">
    <citation type="submission" date="2016-10" db="EMBL/GenBank/DDBJ databases">
        <authorList>
            <person name="Varghese N."/>
            <person name="Submissions S."/>
        </authorList>
    </citation>
    <scope>NUCLEOTIDE SEQUENCE [LARGE SCALE GENOMIC DNA]</scope>
    <source>
        <strain evidence="2">DSM 25811 / CCM 8410 / LMG 26954 / E90</strain>
    </source>
</reference>
<dbReference type="Proteomes" id="UP000198757">
    <property type="component" value="Unassembled WGS sequence"/>
</dbReference>
<accession>A0A1G7CAN9</accession>
<dbReference type="AlphaFoldDB" id="A0A1G7CAN9"/>
<dbReference type="PROSITE" id="PS51257">
    <property type="entry name" value="PROKAR_LIPOPROTEIN"/>
    <property type="match status" value="1"/>
</dbReference>
<proteinExistence type="predicted"/>
<dbReference type="EMBL" id="FMZO01000043">
    <property type="protein sequence ID" value="SDE35780.1"/>
    <property type="molecule type" value="Genomic_DNA"/>
</dbReference>
<organism evidence="1 2">
    <name type="scientific">Niabella drilacis (strain DSM 25811 / CCM 8410 / CCUG 62505 / LMG 26954 / E90)</name>
    <dbReference type="NCBI Taxonomy" id="1285928"/>
    <lineage>
        <taxon>Bacteria</taxon>
        <taxon>Pseudomonadati</taxon>
        <taxon>Bacteroidota</taxon>
        <taxon>Chitinophagia</taxon>
        <taxon>Chitinophagales</taxon>
        <taxon>Chitinophagaceae</taxon>
        <taxon>Niabella</taxon>
    </lineage>
</organism>
<keyword evidence="2" id="KW-1185">Reference proteome</keyword>
<dbReference type="OrthoDB" id="1046005at2"/>